<dbReference type="PANTHER" id="PTHR43830">
    <property type="entry name" value="PROTEIN PSP1"/>
    <property type="match status" value="1"/>
</dbReference>
<feature type="compositionally biased region" description="Basic and acidic residues" evidence="1">
    <location>
        <begin position="228"/>
        <end position="237"/>
    </location>
</feature>
<feature type="compositionally biased region" description="Low complexity" evidence="1">
    <location>
        <begin position="125"/>
        <end position="139"/>
    </location>
</feature>
<sequence length="803" mass="86549">MTANEPSAITWTSDPDSSDSRLDTKPLEIGMTGMSLVAGHNEQAPTRKETGSTISSTPPDEDVNVSSRTGTRSRNNSSDLHPPPSPSNNSDNNSNAPRSSGMRPPGMAPSPISKPGHAKNPSGITTATSPLLSLTPNSSVDGNSEWTSRQPSPPGEAPAIPFLTNDQRRVSSADHHSGDVGSIGSYEHQERENDGLLGLGALGERAHAGGNSQYSSSPPVARGYLPSHELERRRDRPPLSQSYNDGGSSHGDRSVGERSTGSGGYQMSQGNGFDAVDTRGFGAIARPELRQSASEFDPSVRSTGSTDSGHAFSLPSNGGVFEPGHLSQKFGSLPSLGSHMQQQRGFMSNEMVKPRHLRSVSQPTQNPPATVQMNPHMYNQQQLGMAQRSASVASYNMSGSYEGHYGNAKRNSLPAFSSSPNSYGQMHPNLERRDALDFQGGHPGVMPDEVRGLGGPSMISPGQSPHQIHYAHSGGGHSRQPSDSSNPMLSSSPMSMSNNMMRNQHGIPLRQNSMGDEDLHHPLVGEHIEVPEQHYQDPQFLLGAQGAGGSVPMLRAGGHGHSVSMGELPSHYIDSGNHHLPTAGAALPLPKVVYNVKFKRTQRNFVLGPRITRDLKIGTYVKVEADRGEDLGIVIGKVPADKFNFASRTQYTAGMGPPGGMGGSSAADLKRIIRLATHDEVSLLGVKRDEEEELLKICRGKVRQRGLPMNVVDAEYQFDRHKLTFFFEAEGRVDFRELVRDLFSMYKTRIWMQQLDKNTATSSPAIMAPQQHLQMDYGTPIIAPPSEFADSLPMAGMGDARTY</sequence>
<feature type="region of interest" description="Disordered" evidence="1">
    <location>
        <begin position="460"/>
        <end position="496"/>
    </location>
</feature>
<dbReference type="InterPro" id="IPR047767">
    <property type="entry name" value="PSP1-like"/>
</dbReference>
<dbReference type="PANTHER" id="PTHR43830:SF3">
    <property type="entry name" value="PROTEIN PSP1"/>
    <property type="match status" value="1"/>
</dbReference>
<evidence type="ECO:0000256" key="1">
    <source>
        <dbReference type="SAM" id="MobiDB-lite"/>
    </source>
</evidence>
<protein>
    <recommendedName>
        <fullName evidence="2">PSP1 C-terminal domain-containing protein</fullName>
    </recommendedName>
</protein>
<dbReference type="EMBL" id="HBHT01034539">
    <property type="protein sequence ID" value="CAD9987392.1"/>
    <property type="molecule type" value="Transcribed_RNA"/>
</dbReference>
<dbReference type="GO" id="GO:0005737">
    <property type="term" value="C:cytoplasm"/>
    <property type="evidence" value="ECO:0007669"/>
    <property type="project" value="TreeGrafter"/>
</dbReference>
<feature type="compositionally biased region" description="Polar residues" evidence="1">
    <location>
        <begin position="1"/>
        <end position="15"/>
    </location>
</feature>
<evidence type="ECO:0000313" key="3">
    <source>
        <dbReference type="EMBL" id="CAD9987392.1"/>
    </source>
</evidence>
<feature type="compositionally biased region" description="Low complexity" evidence="1">
    <location>
        <begin position="481"/>
        <end position="496"/>
    </location>
</feature>
<dbReference type="NCBIfam" id="NF041131">
    <property type="entry name" value="RicT_YaaT_fam"/>
    <property type="match status" value="1"/>
</dbReference>
<organism evidence="3">
    <name type="scientific">Entomoneis paludosa</name>
    <dbReference type="NCBI Taxonomy" id="265537"/>
    <lineage>
        <taxon>Eukaryota</taxon>
        <taxon>Sar</taxon>
        <taxon>Stramenopiles</taxon>
        <taxon>Ochrophyta</taxon>
        <taxon>Bacillariophyta</taxon>
        <taxon>Bacillariophyceae</taxon>
        <taxon>Bacillariophycidae</taxon>
        <taxon>Entomoneidaceae</taxon>
        <taxon>Entomoneis</taxon>
    </lineage>
</organism>
<name>A0A7S3DVM7_9STRA</name>
<feature type="domain" description="PSP1 C-terminal" evidence="2">
    <location>
        <begin position="670"/>
        <end position="755"/>
    </location>
</feature>
<feature type="region of interest" description="Disordered" evidence="1">
    <location>
        <begin position="288"/>
        <end position="328"/>
    </location>
</feature>
<feature type="compositionally biased region" description="Low complexity" evidence="1">
    <location>
        <begin position="64"/>
        <end position="80"/>
    </location>
</feature>
<proteinExistence type="predicted"/>
<feature type="compositionally biased region" description="Low complexity" evidence="1">
    <location>
        <begin position="87"/>
        <end position="100"/>
    </location>
</feature>
<accession>A0A7S3DVM7</accession>
<feature type="region of interest" description="Disordered" evidence="1">
    <location>
        <begin position="1"/>
        <end position="276"/>
    </location>
</feature>
<feature type="compositionally biased region" description="Basic and acidic residues" evidence="1">
    <location>
        <begin position="166"/>
        <end position="178"/>
    </location>
</feature>
<reference evidence="3" key="1">
    <citation type="submission" date="2021-01" db="EMBL/GenBank/DDBJ databases">
        <authorList>
            <person name="Corre E."/>
            <person name="Pelletier E."/>
            <person name="Niang G."/>
            <person name="Scheremetjew M."/>
            <person name="Finn R."/>
            <person name="Kale V."/>
            <person name="Holt S."/>
            <person name="Cochrane G."/>
            <person name="Meng A."/>
            <person name="Brown T."/>
            <person name="Cohen L."/>
        </authorList>
    </citation>
    <scope>NUCLEOTIDE SEQUENCE</scope>
    <source>
        <strain evidence="3">CCMP125</strain>
    </source>
</reference>
<evidence type="ECO:0000259" key="2">
    <source>
        <dbReference type="PROSITE" id="PS51411"/>
    </source>
</evidence>
<gene>
    <name evidence="3" type="ORF">APAL1065_LOCUS23222</name>
</gene>
<dbReference type="InterPro" id="IPR007557">
    <property type="entry name" value="PSP1_C"/>
</dbReference>
<dbReference type="PROSITE" id="PS51411">
    <property type="entry name" value="PSP1_C"/>
    <property type="match status" value="1"/>
</dbReference>
<feature type="compositionally biased region" description="Polar residues" evidence="1">
    <location>
        <begin position="257"/>
        <end position="271"/>
    </location>
</feature>
<feature type="compositionally biased region" description="Polar residues" evidence="1">
    <location>
        <begin position="140"/>
        <end position="150"/>
    </location>
</feature>
<dbReference type="AlphaFoldDB" id="A0A7S3DVM7"/>
<dbReference type="Pfam" id="PF04468">
    <property type="entry name" value="PSP1"/>
    <property type="match status" value="1"/>
</dbReference>